<dbReference type="PANTHER" id="PTHR40448">
    <property type="entry name" value="TWO-COMPONENT SENSOR HISTIDINE KINASE"/>
    <property type="match status" value="1"/>
</dbReference>
<dbReference type="InterPro" id="IPR036890">
    <property type="entry name" value="HATPase_C_sf"/>
</dbReference>
<name>C6LI07_9FIRM</name>
<keyword evidence="4" id="KW-1185">Reference proteome</keyword>
<dbReference type="InterPro" id="IPR032834">
    <property type="entry name" value="NatK-like_C"/>
</dbReference>
<dbReference type="OrthoDB" id="3173688at2"/>
<dbReference type="SUPFAM" id="SSF55874">
    <property type="entry name" value="ATPase domain of HSP90 chaperone/DNA topoisomerase II/histidine kinase"/>
    <property type="match status" value="1"/>
</dbReference>
<organism evidence="3 4">
    <name type="scientific">Marvinbryantia formatexigens DSM 14469</name>
    <dbReference type="NCBI Taxonomy" id="478749"/>
    <lineage>
        <taxon>Bacteria</taxon>
        <taxon>Bacillati</taxon>
        <taxon>Bacillota</taxon>
        <taxon>Clostridia</taxon>
        <taxon>Lachnospirales</taxon>
        <taxon>Lachnospiraceae</taxon>
        <taxon>Marvinbryantia</taxon>
    </lineage>
</organism>
<feature type="transmembrane region" description="Helical" evidence="1">
    <location>
        <begin position="162"/>
        <end position="185"/>
    </location>
</feature>
<proteinExistence type="predicted"/>
<feature type="transmembrane region" description="Helical" evidence="1">
    <location>
        <begin position="12"/>
        <end position="29"/>
    </location>
</feature>
<feature type="transmembrane region" description="Helical" evidence="1">
    <location>
        <begin position="41"/>
        <end position="59"/>
    </location>
</feature>
<gene>
    <name evidence="3" type="ORF">BRYFOR_08278</name>
</gene>
<dbReference type="STRING" id="168384.SAMN05660368_02578"/>
<accession>C6LI07</accession>
<dbReference type="RefSeq" id="WP_006863055.1">
    <property type="nucleotide sequence ID" value="NZ_ACCL02000016.1"/>
</dbReference>
<keyword evidence="1" id="KW-0472">Membrane</keyword>
<dbReference type="EMBL" id="ACCL02000016">
    <property type="protein sequence ID" value="EET59662.1"/>
    <property type="molecule type" value="Genomic_DNA"/>
</dbReference>
<dbReference type="GO" id="GO:0042802">
    <property type="term" value="F:identical protein binding"/>
    <property type="evidence" value="ECO:0007669"/>
    <property type="project" value="TreeGrafter"/>
</dbReference>
<feature type="transmembrane region" description="Helical" evidence="1">
    <location>
        <begin position="65"/>
        <end position="81"/>
    </location>
</feature>
<feature type="transmembrane region" description="Helical" evidence="1">
    <location>
        <begin position="93"/>
        <end position="111"/>
    </location>
</feature>
<feature type="transmembrane region" description="Helical" evidence="1">
    <location>
        <begin position="197"/>
        <end position="218"/>
    </location>
</feature>
<keyword evidence="1" id="KW-1133">Transmembrane helix</keyword>
<dbReference type="Proteomes" id="UP000005561">
    <property type="component" value="Unassembled WGS sequence"/>
</dbReference>
<feature type="transmembrane region" description="Helical" evidence="1">
    <location>
        <begin position="131"/>
        <end position="150"/>
    </location>
</feature>
<keyword evidence="1" id="KW-0812">Transmembrane</keyword>
<dbReference type="Gene3D" id="3.30.565.10">
    <property type="entry name" value="Histidine kinase-like ATPase, C-terminal domain"/>
    <property type="match status" value="1"/>
</dbReference>
<dbReference type="AlphaFoldDB" id="C6LI07"/>
<evidence type="ECO:0000256" key="1">
    <source>
        <dbReference type="SAM" id="Phobius"/>
    </source>
</evidence>
<feature type="domain" description="Sensor histidine kinase NatK-like C-terminal" evidence="2">
    <location>
        <begin position="340"/>
        <end position="438"/>
    </location>
</feature>
<protein>
    <recommendedName>
        <fullName evidence="2">Sensor histidine kinase NatK-like C-terminal domain-containing protein</fullName>
    </recommendedName>
</protein>
<evidence type="ECO:0000313" key="3">
    <source>
        <dbReference type="EMBL" id="EET59662.1"/>
    </source>
</evidence>
<evidence type="ECO:0000313" key="4">
    <source>
        <dbReference type="Proteomes" id="UP000005561"/>
    </source>
</evidence>
<dbReference type="eggNOG" id="COG3290">
    <property type="taxonomic scope" value="Bacteria"/>
</dbReference>
<comment type="caution">
    <text evidence="3">The sequence shown here is derived from an EMBL/GenBank/DDBJ whole genome shotgun (WGS) entry which is preliminary data.</text>
</comment>
<dbReference type="Pfam" id="PF14501">
    <property type="entry name" value="HATPase_c_5"/>
    <property type="match status" value="1"/>
</dbReference>
<dbReference type="PANTHER" id="PTHR40448:SF1">
    <property type="entry name" value="TWO-COMPONENT SENSOR HISTIDINE KINASE"/>
    <property type="match status" value="1"/>
</dbReference>
<sequence>MIPTLNDYLSKLFQFIALVPASILFFLPVRKQLRYNPIHVCALTVSMFAVASFICAWAAALLNLTLSTFLLPLLPVFFLFYQKTVKTDPARNLCVFFSVCALLSFCSNFSYAFDAWLHPLGKSAGFSYHASLFYCGLSILAVFIAAYPYAHYGSYLIENVELPQIWFTFLPVPIAFLIFNVIAIPHKYSTLHTNNVFHMYIALLIFMMLLMFFIYILFYRISIAFLENANNRERIRFFEMQQSQYLSQKYYMEQTEKLRHDFRQSMRTMEGLASSENWSALKKYLSDYVQTEPSNEVTVWCRNLAVNALLNYYAQYAHQNQIKLNWKISLPETLSVSEPDFCSLLGNLLENAIAGCMTVNPENRLHNLNITVRNQVNLYIVSVNNFDGNVKQKGDRYLSTKKRHLGTGLSSITMTAEQYGGIARFSHTESEFFAEVMMHMPCPSQTFWNNPGNEHGGKFL</sequence>
<evidence type="ECO:0000259" key="2">
    <source>
        <dbReference type="Pfam" id="PF14501"/>
    </source>
</evidence>
<reference evidence="3" key="1">
    <citation type="submission" date="2009-07" db="EMBL/GenBank/DDBJ databases">
        <authorList>
            <person name="Weinstock G."/>
            <person name="Sodergren E."/>
            <person name="Clifton S."/>
            <person name="Fulton L."/>
            <person name="Fulton B."/>
            <person name="Courtney L."/>
            <person name="Fronick C."/>
            <person name="Harrison M."/>
            <person name="Strong C."/>
            <person name="Farmer C."/>
            <person name="Delahaunty K."/>
            <person name="Markovic C."/>
            <person name="Hall O."/>
            <person name="Minx P."/>
            <person name="Tomlinson C."/>
            <person name="Mitreva M."/>
            <person name="Nelson J."/>
            <person name="Hou S."/>
            <person name="Wollam A."/>
            <person name="Pepin K.H."/>
            <person name="Johnson M."/>
            <person name="Bhonagiri V."/>
            <person name="Nash W.E."/>
            <person name="Warren W."/>
            <person name="Chinwalla A."/>
            <person name="Mardis E.R."/>
            <person name="Wilson R.K."/>
        </authorList>
    </citation>
    <scope>NUCLEOTIDE SEQUENCE [LARGE SCALE GENOMIC DNA]</scope>
    <source>
        <strain evidence="3">DSM 14469</strain>
    </source>
</reference>
<dbReference type="CDD" id="cd16935">
    <property type="entry name" value="HATPase_AgrC-ComD-like"/>
    <property type="match status" value="1"/>
</dbReference>